<feature type="region of interest" description="Disordered" evidence="1">
    <location>
        <begin position="1"/>
        <end position="38"/>
    </location>
</feature>
<feature type="compositionally biased region" description="Basic and acidic residues" evidence="1">
    <location>
        <begin position="1"/>
        <end position="11"/>
    </location>
</feature>
<sequence>MCRGSKDDSKSHRNAGPEIPSTRATVKRNKEKEQNQQHASVTEIILMTFFTLVKSHMLHKVSKISTRSSHTGFTDAPHGIPNVLKIPGMSRISQAPTEIRAMTSSTESKGISSSYACI</sequence>
<reference evidence="2 3" key="1">
    <citation type="journal article" date="2019" name="Sci. Rep.">
        <title>Orb-weaving spider Araneus ventricosus genome elucidates the spidroin gene catalogue.</title>
        <authorList>
            <person name="Kono N."/>
            <person name="Nakamura H."/>
            <person name="Ohtoshi R."/>
            <person name="Moran D.A.P."/>
            <person name="Shinohara A."/>
            <person name="Yoshida Y."/>
            <person name="Fujiwara M."/>
            <person name="Mori M."/>
            <person name="Tomita M."/>
            <person name="Arakawa K."/>
        </authorList>
    </citation>
    <scope>NUCLEOTIDE SEQUENCE [LARGE SCALE GENOMIC DNA]</scope>
</reference>
<protein>
    <submittedName>
        <fullName evidence="2">Uncharacterized protein</fullName>
    </submittedName>
</protein>
<name>A0A4Y2H3T2_ARAVE</name>
<dbReference type="AlphaFoldDB" id="A0A4Y2H3T2"/>
<dbReference type="EMBL" id="BGPR01001695">
    <property type="protein sequence ID" value="GBM59715.1"/>
    <property type="molecule type" value="Genomic_DNA"/>
</dbReference>
<proteinExistence type="predicted"/>
<evidence type="ECO:0000313" key="3">
    <source>
        <dbReference type="Proteomes" id="UP000499080"/>
    </source>
</evidence>
<keyword evidence="3" id="KW-1185">Reference proteome</keyword>
<evidence type="ECO:0000313" key="2">
    <source>
        <dbReference type="EMBL" id="GBM59715.1"/>
    </source>
</evidence>
<evidence type="ECO:0000256" key="1">
    <source>
        <dbReference type="SAM" id="MobiDB-lite"/>
    </source>
</evidence>
<organism evidence="2 3">
    <name type="scientific">Araneus ventricosus</name>
    <name type="common">Orbweaver spider</name>
    <name type="synonym">Epeira ventricosa</name>
    <dbReference type="NCBI Taxonomy" id="182803"/>
    <lineage>
        <taxon>Eukaryota</taxon>
        <taxon>Metazoa</taxon>
        <taxon>Ecdysozoa</taxon>
        <taxon>Arthropoda</taxon>
        <taxon>Chelicerata</taxon>
        <taxon>Arachnida</taxon>
        <taxon>Araneae</taxon>
        <taxon>Araneomorphae</taxon>
        <taxon>Entelegynae</taxon>
        <taxon>Araneoidea</taxon>
        <taxon>Araneidae</taxon>
        <taxon>Araneus</taxon>
    </lineage>
</organism>
<comment type="caution">
    <text evidence="2">The sequence shown here is derived from an EMBL/GenBank/DDBJ whole genome shotgun (WGS) entry which is preliminary data.</text>
</comment>
<gene>
    <name evidence="2" type="ORF">AVEN_204735_1</name>
</gene>
<accession>A0A4Y2H3T2</accession>
<dbReference type="Proteomes" id="UP000499080">
    <property type="component" value="Unassembled WGS sequence"/>
</dbReference>